<dbReference type="InterPro" id="IPR032675">
    <property type="entry name" value="LRR_dom_sf"/>
</dbReference>
<protein>
    <recommendedName>
        <fullName evidence="3">Leucine Rich Repeat domain protein</fullName>
    </recommendedName>
</protein>
<name>A0A7U2MXG0_ASPFN</name>
<evidence type="ECO:0000313" key="2">
    <source>
        <dbReference type="Proteomes" id="UP000596276"/>
    </source>
</evidence>
<dbReference type="AlphaFoldDB" id="A0A7U2MXG0"/>
<organism evidence="1 2">
    <name type="scientific">Aspergillus flavus (strain ATCC 200026 / FGSC A1120 / IAM 13836 / NRRL 3357 / JCM 12722 / SRRC 167)</name>
    <dbReference type="NCBI Taxonomy" id="332952"/>
    <lineage>
        <taxon>Eukaryota</taxon>
        <taxon>Fungi</taxon>
        <taxon>Dikarya</taxon>
        <taxon>Ascomycota</taxon>
        <taxon>Pezizomycotina</taxon>
        <taxon>Eurotiomycetes</taxon>
        <taxon>Eurotiomycetidae</taxon>
        <taxon>Eurotiales</taxon>
        <taxon>Aspergillaceae</taxon>
        <taxon>Aspergillus</taxon>
        <taxon>Aspergillus subgen. Circumdati</taxon>
    </lineage>
</organism>
<evidence type="ECO:0008006" key="3">
    <source>
        <dbReference type="Google" id="ProtNLM"/>
    </source>
</evidence>
<keyword evidence="2" id="KW-1185">Reference proteome</keyword>
<sequence>MYAVHHPLISNTSLYNSSPQSRGDFINRKTAAPRRFTLGSLRSEGAAVRRKWCGMWRSITLSALGRTSLPYYNYIRYLDLEGLQKVLGGDSRHVYPKSGIRNAEVDSEKFLNELRPNTLDSFEVLILSNLGPRTVRALSSHWNSLTELKLLSLGIEAIAELHLLTAPPALKVLTLQHSTVGVYEEAYSRSLNRVADWIRSFKALQRLELIRFMKDDALLLAKVLPEESLRLSSLSVEGCRTHDAILFHEILHHQSSLQYLYLEGHKIDQPEHNGSLVRSISQLNSLRELELEHISDGFTTDHLKTLTPCLPHLERLRISGEYFRDDALDAFLCLHRLQSLIIDGPNSFTTQGLLSFITQLGPGNRGFALSIFKSANGTDITEEAQKPIRELLESKLDGAFLFETDPEGN</sequence>
<dbReference type="VEuPathDB" id="FungiDB:AFLA_007961"/>
<dbReference type="Proteomes" id="UP000596276">
    <property type="component" value="Chromosome 7"/>
</dbReference>
<reference evidence="2" key="1">
    <citation type="journal article" date="2021" name="G3 (Bethesda)">
        <title>Chromosome assembled and annotated genome sequence of Aspergillus flavus NRRL 3357.</title>
        <authorList>
            <person name="Skerker J.M."/>
            <person name="Pianalto K.M."/>
            <person name="Mondo S.J."/>
            <person name="Yang K."/>
            <person name="Arkin A.P."/>
            <person name="Keller N.P."/>
            <person name="Grigoriev I.V."/>
            <person name="Louise Glass N.L."/>
        </authorList>
    </citation>
    <scope>NUCLEOTIDE SEQUENCE [LARGE SCALE GENOMIC DNA]</scope>
    <source>
        <strain evidence="2">ATCC 200026 / FGSC A1120 / IAM 13836 / NRRL 3357 / JCM 12722 / SRRC 167</strain>
    </source>
</reference>
<proteinExistence type="predicted"/>
<dbReference type="EMBL" id="CP044617">
    <property type="protein sequence ID" value="QRD91673.1"/>
    <property type="molecule type" value="Genomic_DNA"/>
</dbReference>
<accession>A0A7U2MXG0</accession>
<dbReference type="VEuPathDB" id="FungiDB:F9C07_5717"/>
<dbReference type="SUPFAM" id="SSF52047">
    <property type="entry name" value="RNI-like"/>
    <property type="match status" value="1"/>
</dbReference>
<dbReference type="Gene3D" id="3.80.10.10">
    <property type="entry name" value="Ribonuclease Inhibitor"/>
    <property type="match status" value="1"/>
</dbReference>
<gene>
    <name evidence="1" type="ORF">F9C07_5717</name>
</gene>
<evidence type="ECO:0000313" key="1">
    <source>
        <dbReference type="EMBL" id="QRD91673.1"/>
    </source>
</evidence>